<feature type="region of interest" description="Disordered" evidence="1">
    <location>
        <begin position="159"/>
        <end position="180"/>
    </location>
</feature>
<dbReference type="PROSITE" id="PS51257">
    <property type="entry name" value="PROKAR_LIPOPROTEIN"/>
    <property type="match status" value="1"/>
</dbReference>
<name>A0ABX9QAY5_9BACT</name>
<evidence type="ECO:0000256" key="1">
    <source>
        <dbReference type="SAM" id="MobiDB-lite"/>
    </source>
</evidence>
<keyword evidence="4" id="KW-1185">Reference proteome</keyword>
<accession>A0ABX9QAY5</accession>
<comment type="caution">
    <text evidence="3">The sequence shown here is derived from an EMBL/GenBank/DDBJ whole genome shotgun (WGS) entry which is preliminary data.</text>
</comment>
<feature type="chain" id="PRO_5046327726" evidence="2">
    <location>
        <begin position="22"/>
        <end position="552"/>
    </location>
</feature>
<reference evidence="3 4" key="1">
    <citation type="submission" date="2018-09" db="EMBL/GenBank/DDBJ databases">
        <authorList>
            <person name="Livingstone P.G."/>
            <person name="Whitworth D.E."/>
        </authorList>
    </citation>
    <scope>NUCLEOTIDE SEQUENCE [LARGE SCALE GENOMIC DNA]</scope>
    <source>
        <strain evidence="3 4">CA031B</strain>
    </source>
</reference>
<dbReference type="Proteomes" id="UP000278907">
    <property type="component" value="Unassembled WGS sequence"/>
</dbReference>
<dbReference type="EMBL" id="RAWI01000262">
    <property type="protein sequence ID" value="RKH99189.1"/>
    <property type="molecule type" value="Genomic_DNA"/>
</dbReference>
<gene>
    <name evidence="3" type="ORF">D7Y13_27870</name>
</gene>
<keyword evidence="2" id="KW-0732">Signal</keyword>
<evidence type="ECO:0000313" key="3">
    <source>
        <dbReference type="EMBL" id="RKH99189.1"/>
    </source>
</evidence>
<organism evidence="3 4">
    <name type="scientific">Corallococcus praedator</name>
    <dbReference type="NCBI Taxonomy" id="2316724"/>
    <lineage>
        <taxon>Bacteria</taxon>
        <taxon>Pseudomonadati</taxon>
        <taxon>Myxococcota</taxon>
        <taxon>Myxococcia</taxon>
        <taxon>Myxococcales</taxon>
        <taxon>Cystobacterineae</taxon>
        <taxon>Myxococcaceae</taxon>
        <taxon>Corallococcus</taxon>
    </lineage>
</organism>
<protein>
    <submittedName>
        <fullName evidence="3">Cell wall anchor protein</fullName>
    </submittedName>
</protein>
<sequence>MKFFNRNVSRMLCSVSLLALASCGPQDSGTSSLPEQTGQDGVTAGVGTARQAVSTIAYRSSSTASVVSNTSLTLAKPAGTVAGDVLLARIVNRNVVTAVATPPAGWTFLRSDQSASQIKAWVFYKVATASEPASYAFTLDSASASHLAGSISAFSGANPTNPIDAQTGQKNGNSANLDTPALSTSTANGVAVWFGSQLWSGTACPASPLVPPTGFTEPFDTCHANSTGILYDVAYKALGAAGAQGAFNGTSPYPNTNIAQVVALREAGATVSCSVGDTFATTYTTQGTVASTAIVEPSGLAASRLTPGVVYVHNEDTTAIVGISTANAATLGTFNVSNVTPADWEDVATGPCPTGQCIYMGDIGRSSANFPTPPSTFAVYRIPEPNIGAGQTSGDLTATAFPFQYPDSPKDAETIMVHPTTGDIYIVTKSYAGASKVYKFPQPLPAPGVMSTLVFVANIQLPTTTDTNYAAATSGNIHPCDNRFLLRTYRKVYEFRAAPGAAFETAFAATPVSLTDTVEGQGEAIEYDPTGTAYYTMSESPSPFRLKRVVRQ</sequence>
<proteinExistence type="predicted"/>
<feature type="signal peptide" evidence="2">
    <location>
        <begin position="1"/>
        <end position="21"/>
    </location>
</feature>
<evidence type="ECO:0000256" key="2">
    <source>
        <dbReference type="SAM" id="SignalP"/>
    </source>
</evidence>
<evidence type="ECO:0000313" key="4">
    <source>
        <dbReference type="Proteomes" id="UP000278907"/>
    </source>
</evidence>